<feature type="domain" description="Antitoxin Xre/MbcA/ParS-like toxin-binding" evidence="1">
    <location>
        <begin position="70"/>
        <end position="119"/>
    </location>
</feature>
<dbReference type="Pfam" id="PF09722">
    <property type="entry name" value="Xre_MbcA_ParS_C"/>
    <property type="match status" value="1"/>
</dbReference>
<accession>A0A6S6YPN6</accession>
<proteinExistence type="predicted"/>
<dbReference type="AlphaFoldDB" id="A0A6S6YPN6"/>
<name>A0A6S6YPN6_9BURK</name>
<gene>
    <name evidence="2" type="ORF">LMG3431_01479</name>
</gene>
<dbReference type="InterPro" id="IPR024467">
    <property type="entry name" value="Xre/MbcA/ParS-like_toxin-bd"/>
</dbReference>
<keyword evidence="3" id="KW-1185">Reference proteome</keyword>
<protein>
    <recommendedName>
        <fullName evidence="1">Antitoxin Xre/MbcA/ParS-like toxin-binding domain-containing protein</fullName>
    </recommendedName>
</protein>
<evidence type="ECO:0000259" key="1">
    <source>
        <dbReference type="Pfam" id="PF09722"/>
    </source>
</evidence>
<organism evidence="2 3">
    <name type="scientific">Achromobacter pestifer</name>
    <dbReference type="NCBI Taxonomy" id="1353889"/>
    <lineage>
        <taxon>Bacteria</taxon>
        <taxon>Pseudomonadati</taxon>
        <taxon>Pseudomonadota</taxon>
        <taxon>Betaproteobacteria</taxon>
        <taxon>Burkholderiales</taxon>
        <taxon>Alcaligenaceae</taxon>
        <taxon>Achromobacter</taxon>
    </lineage>
</organism>
<evidence type="ECO:0000313" key="3">
    <source>
        <dbReference type="Proteomes" id="UP000494108"/>
    </source>
</evidence>
<dbReference type="EMBL" id="CADIJX010000002">
    <property type="protein sequence ID" value="CAB3635218.1"/>
    <property type="molecule type" value="Genomic_DNA"/>
</dbReference>
<sequence length="122" mass="13920">MGNAQPPASLQCTAALLQALRQTYPDELGRWFPLVPEQAPARARDPSRDLGLDLSDLRVLYRALRVTWLAEQVFGDREQAHQWLRSPKRRLHGRVPLLLCQHGRYAAMIEQWLVNIDEGNGP</sequence>
<dbReference type="Proteomes" id="UP000494108">
    <property type="component" value="Unassembled WGS sequence"/>
</dbReference>
<reference evidence="2 3" key="1">
    <citation type="submission" date="2020-04" db="EMBL/GenBank/DDBJ databases">
        <authorList>
            <person name="De Canck E."/>
        </authorList>
    </citation>
    <scope>NUCLEOTIDE SEQUENCE [LARGE SCALE GENOMIC DNA]</scope>
    <source>
        <strain evidence="2 3">LMG 3431</strain>
    </source>
</reference>
<evidence type="ECO:0000313" key="2">
    <source>
        <dbReference type="EMBL" id="CAB3635218.1"/>
    </source>
</evidence>